<keyword evidence="10 11" id="KW-0131">Cell cycle</keyword>
<dbReference type="GO" id="GO:0070840">
    <property type="term" value="F:dynein complex binding"/>
    <property type="evidence" value="ECO:0007669"/>
    <property type="project" value="UniProtKB-UniRule"/>
</dbReference>
<dbReference type="GO" id="GO:0051012">
    <property type="term" value="P:microtubule sliding"/>
    <property type="evidence" value="ECO:0007669"/>
    <property type="project" value="UniProtKB-UniRule"/>
</dbReference>
<dbReference type="PROSITE" id="PS00678">
    <property type="entry name" value="WD_REPEATS_1"/>
    <property type="match status" value="2"/>
</dbReference>
<dbReference type="Proteomes" id="UP000191144">
    <property type="component" value="Chromosome H"/>
</dbReference>
<evidence type="ECO:0000256" key="1">
    <source>
        <dbReference type="ARBA" id="ARBA00022448"/>
    </source>
</evidence>
<dbReference type="InterPro" id="IPR037190">
    <property type="entry name" value="LIS1_N"/>
</dbReference>
<dbReference type="GO" id="GO:0005874">
    <property type="term" value="C:microtubule"/>
    <property type="evidence" value="ECO:0007669"/>
    <property type="project" value="UniProtKB-KW"/>
</dbReference>
<dbReference type="PANTHER" id="PTHR22847:SF637">
    <property type="entry name" value="WD REPEAT DOMAIN 5B"/>
    <property type="match status" value="1"/>
</dbReference>
<dbReference type="InterPro" id="IPR019775">
    <property type="entry name" value="WD40_repeat_CS"/>
</dbReference>
<evidence type="ECO:0000313" key="14">
    <source>
        <dbReference type="Proteomes" id="UP000191144"/>
    </source>
</evidence>
<dbReference type="PRINTS" id="PR00320">
    <property type="entry name" value="GPROTEINBRPT"/>
</dbReference>
<dbReference type="GO" id="GO:0000922">
    <property type="term" value="C:spindle pole"/>
    <property type="evidence" value="ECO:0007669"/>
    <property type="project" value="UniProtKB-SubCell"/>
</dbReference>
<keyword evidence="6" id="KW-0677">Repeat</keyword>
<dbReference type="PIRSF" id="PIRSF037647">
    <property type="entry name" value="Dynein_regulator_Lis1"/>
    <property type="match status" value="1"/>
</dbReference>
<evidence type="ECO:0000256" key="11">
    <source>
        <dbReference type="HAMAP-Rule" id="MF_03141"/>
    </source>
</evidence>
<keyword evidence="5 11" id="KW-0493">Microtubule</keyword>
<evidence type="ECO:0000256" key="12">
    <source>
        <dbReference type="PROSITE-ProRule" id="PRU00221"/>
    </source>
</evidence>
<accession>A0A1G4KDN6</accession>
<comment type="subcellular location">
    <subcellularLocation>
        <location evidence="11">Cytoplasm</location>
        <location evidence="11">Cytoskeleton</location>
    </subcellularLocation>
    <subcellularLocation>
        <location evidence="11">Cytoplasm</location>
        <location evidence="11">Cytoskeleton</location>
        <location evidence="11">Spindle pole</location>
    </subcellularLocation>
    <text evidence="11">Localizes to the plus ends of microtubules and the mitotic spindle poles.</text>
</comment>
<evidence type="ECO:0000256" key="6">
    <source>
        <dbReference type="ARBA" id="ARBA00022737"/>
    </source>
</evidence>
<keyword evidence="8 11" id="KW-0175">Coiled coil</keyword>
<dbReference type="InterPro" id="IPR036322">
    <property type="entry name" value="WD40_repeat_dom_sf"/>
</dbReference>
<comment type="function">
    <text evidence="11">Positively regulates the activity of the minus-end directed microtubule motor protein dynein. Plays a central role in positioning the mitotic spindle at the bud neck during cell division. Targets cytoplasmic dynein to microtubule plus ends, thereby promoting dynein-mediated microtubule sliding along the bud cortex and consequently the movement of the mitotic spindle to the bud neck.</text>
</comment>
<feature type="coiled-coil region" evidence="11">
    <location>
        <begin position="77"/>
        <end position="104"/>
    </location>
</feature>
<protein>
    <recommendedName>
        <fullName evidence="11">Nuclear distribution protein PAC1</fullName>
    </recommendedName>
    <alternativeName>
        <fullName evidence="11">Lissencephaly-1 homolog</fullName>
        <shortName evidence="11">LIS-1</shortName>
    </alternativeName>
    <alternativeName>
        <fullName evidence="11">nudF homolog</fullName>
    </alternativeName>
</protein>
<dbReference type="SUPFAM" id="SSF50978">
    <property type="entry name" value="WD40 repeat-like"/>
    <property type="match status" value="1"/>
</dbReference>
<dbReference type="GO" id="GO:1990234">
    <property type="term" value="C:transferase complex"/>
    <property type="evidence" value="ECO:0007669"/>
    <property type="project" value="UniProtKB-ARBA"/>
</dbReference>
<dbReference type="Pfam" id="PF00400">
    <property type="entry name" value="WD40"/>
    <property type="match status" value="4"/>
</dbReference>
<dbReference type="SMART" id="SM00320">
    <property type="entry name" value="WD40"/>
    <property type="match status" value="7"/>
</dbReference>
<dbReference type="InterPro" id="IPR015943">
    <property type="entry name" value="WD40/YVTN_repeat-like_dom_sf"/>
</dbReference>
<dbReference type="Gene3D" id="1.20.960.30">
    <property type="match status" value="1"/>
</dbReference>
<comment type="similarity">
    <text evidence="11">Belongs to the WD repeat LIS1/nudF family.</text>
</comment>
<dbReference type="InterPro" id="IPR017252">
    <property type="entry name" value="Dynein_regulator_LIS1"/>
</dbReference>
<dbReference type="GO" id="GO:0005737">
    <property type="term" value="C:cytoplasm"/>
    <property type="evidence" value="ECO:0007669"/>
    <property type="project" value="UniProtKB-UniRule"/>
</dbReference>
<keyword evidence="2 11" id="KW-0963">Cytoplasm</keyword>
<evidence type="ECO:0000256" key="7">
    <source>
        <dbReference type="ARBA" id="ARBA00022776"/>
    </source>
</evidence>
<feature type="repeat" description="WD" evidence="12">
    <location>
        <begin position="216"/>
        <end position="259"/>
    </location>
</feature>
<evidence type="ECO:0000256" key="2">
    <source>
        <dbReference type="ARBA" id="ARBA00022490"/>
    </source>
</evidence>
<dbReference type="AlphaFoldDB" id="A0A1G4KDN6"/>
<dbReference type="PROSITE" id="PS50294">
    <property type="entry name" value="WD_REPEATS_REGION"/>
    <property type="match status" value="1"/>
</dbReference>
<evidence type="ECO:0000256" key="3">
    <source>
        <dbReference type="ARBA" id="ARBA00022574"/>
    </source>
</evidence>
<dbReference type="GO" id="GO:0005875">
    <property type="term" value="C:microtubule associated complex"/>
    <property type="evidence" value="ECO:0007669"/>
    <property type="project" value="UniProtKB-UniRule"/>
</dbReference>
<evidence type="ECO:0000256" key="9">
    <source>
        <dbReference type="ARBA" id="ARBA00023212"/>
    </source>
</evidence>
<keyword evidence="9 11" id="KW-0206">Cytoskeleton</keyword>
<comment type="subunit">
    <text evidence="11">Self-associates. Interacts with NDL1 and dynein.</text>
</comment>
<dbReference type="HAMAP" id="MF_03141">
    <property type="entry name" value="lis1"/>
    <property type="match status" value="1"/>
</dbReference>
<keyword evidence="7 11" id="KW-0498">Mitosis</keyword>
<dbReference type="InterPro" id="IPR001680">
    <property type="entry name" value="WD40_rpt"/>
</dbReference>
<keyword evidence="1 11" id="KW-0813">Transport</keyword>
<keyword evidence="14" id="KW-1185">Reference proteome</keyword>
<dbReference type="PANTHER" id="PTHR22847">
    <property type="entry name" value="WD40 REPEAT PROTEIN"/>
    <property type="match status" value="1"/>
</dbReference>
<dbReference type="InterPro" id="IPR020472">
    <property type="entry name" value="WD40_PAC1"/>
</dbReference>
<keyword evidence="3 12" id="KW-0853">WD repeat</keyword>
<dbReference type="CDD" id="cd00200">
    <property type="entry name" value="WD40"/>
    <property type="match status" value="1"/>
</dbReference>
<sequence>MSLLPNDQRQLLHKCLLKYVRNYAPKSGPGSVPGEGMADEDVVMSSLAKWLEVDLESLDDKERPVDASLLPRKWNSIVRLQRRIIELEKHIQELTEENEILLENGPVSLANKSSLTWIPREQSKLTISCGAPVSSVKLHPELPLLFVATDTGKLQCYDLMNHSMPIASLQAHMRGITSIDVHLGEGSECYVVTTSKDLYCKVFRLMDSQLHPIRSLAGHEHVVSQVCMWKHGTDTLVATCSRDMTCKVWDVANGWCLKSFQPHGEWVRSLDIAGDYVVTGSNDCTVRLSHWPSGRGLSFGFGHTFPIERVKIIPMLRSTDNTDEQQNKYNTLNQEYADLGFSHVITASRDNSIRIWQVPLPKIVAHRPPQPDLTRQHFTLITTLQGHTSWVRDLCIRGKYLISCGDDRTIRVWNLSTDELVRVINSAHDGFVNCIHTDSDGLVRQIMASGGADGKVKVFIK</sequence>
<proteinExistence type="inferred from homology"/>
<dbReference type="GO" id="GO:0051301">
    <property type="term" value="P:cell division"/>
    <property type="evidence" value="ECO:0007669"/>
    <property type="project" value="UniProtKB-KW"/>
</dbReference>
<dbReference type="PROSITE" id="PS50082">
    <property type="entry name" value="WD_REPEATS_2"/>
    <property type="match status" value="2"/>
</dbReference>
<reference evidence="14" key="1">
    <citation type="submission" date="2016-03" db="EMBL/GenBank/DDBJ databases">
        <authorList>
            <person name="Devillers Hugo."/>
        </authorList>
    </citation>
    <scope>NUCLEOTIDE SEQUENCE [LARGE SCALE GENOMIC DNA]</scope>
</reference>
<feature type="repeat" description="WD" evidence="12">
    <location>
        <begin position="384"/>
        <end position="423"/>
    </location>
</feature>
<dbReference type="EMBL" id="LT598480">
    <property type="protein sequence ID" value="SCV02557.1"/>
    <property type="molecule type" value="Genomic_DNA"/>
</dbReference>
<dbReference type="Gene3D" id="2.130.10.10">
    <property type="entry name" value="YVTN repeat-like/Quinoprotein amine dehydrogenase"/>
    <property type="match status" value="2"/>
</dbReference>
<evidence type="ECO:0000256" key="5">
    <source>
        <dbReference type="ARBA" id="ARBA00022701"/>
    </source>
</evidence>
<gene>
    <name evidence="11" type="primary">PAC1</name>
    <name evidence="11" type="synonym">LIS1</name>
    <name evidence="13" type="ORF">LAME_0H02740G</name>
</gene>
<evidence type="ECO:0000256" key="10">
    <source>
        <dbReference type="ARBA" id="ARBA00023306"/>
    </source>
</evidence>
<keyword evidence="4 11" id="KW-0132">Cell division</keyword>
<evidence type="ECO:0000256" key="4">
    <source>
        <dbReference type="ARBA" id="ARBA00022618"/>
    </source>
</evidence>
<evidence type="ECO:0000256" key="8">
    <source>
        <dbReference type="ARBA" id="ARBA00023054"/>
    </source>
</evidence>
<dbReference type="OrthoDB" id="10264588at2759"/>
<dbReference type="GO" id="GO:0000132">
    <property type="term" value="P:establishment of mitotic spindle orientation"/>
    <property type="evidence" value="ECO:0007669"/>
    <property type="project" value="UniProtKB-UniRule"/>
</dbReference>
<name>A0A1G4KDN6_9SACH</name>
<dbReference type="SUPFAM" id="SSF109925">
    <property type="entry name" value="Lissencephaly-1 protein (Lis-1, PAF-AH alpha) N-terminal domain"/>
    <property type="match status" value="1"/>
</dbReference>
<organism evidence="13 14">
    <name type="scientific">Lachancea meyersii CBS 8951</name>
    <dbReference type="NCBI Taxonomy" id="1266667"/>
    <lineage>
        <taxon>Eukaryota</taxon>
        <taxon>Fungi</taxon>
        <taxon>Dikarya</taxon>
        <taxon>Ascomycota</taxon>
        <taxon>Saccharomycotina</taxon>
        <taxon>Saccharomycetes</taxon>
        <taxon>Saccharomycetales</taxon>
        <taxon>Saccharomycetaceae</taxon>
        <taxon>Lachancea</taxon>
    </lineage>
</organism>
<evidence type="ECO:0000313" key="13">
    <source>
        <dbReference type="EMBL" id="SCV02557.1"/>
    </source>
</evidence>